<gene>
    <name evidence="22" type="ORF">GEV33_002641</name>
</gene>
<dbReference type="InterPro" id="IPR001737">
    <property type="entry name" value="KsgA/Erm"/>
</dbReference>
<keyword evidence="7 19" id="KW-0949">S-adenosyl-L-methionine</keyword>
<evidence type="ECO:0000256" key="11">
    <source>
        <dbReference type="ARBA" id="ARBA00022989"/>
    </source>
</evidence>
<dbReference type="FunFam" id="3.40.1110.10:FF:000006">
    <property type="entry name" value="Calcium-transporting ATPase"/>
    <property type="match status" value="1"/>
</dbReference>
<dbReference type="GO" id="GO:0000179">
    <property type="term" value="F:rRNA (adenine-N6,N6-)-dimethyltransferase activity"/>
    <property type="evidence" value="ECO:0007669"/>
    <property type="project" value="UniProtKB-UniRule"/>
</dbReference>
<reference evidence="22" key="1">
    <citation type="journal article" date="2020" name="J Insects Food Feed">
        <title>The yellow mealworm (Tenebrio molitor) genome: a resource for the emerging insects as food and feed industry.</title>
        <authorList>
            <person name="Eriksson T."/>
            <person name="Andere A."/>
            <person name="Kelstrup H."/>
            <person name="Emery V."/>
            <person name="Picard C."/>
        </authorList>
    </citation>
    <scope>NUCLEOTIDE SEQUENCE</scope>
    <source>
        <strain evidence="22">Stoneville</strain>
        <tissue evidence="22">Whole head</tissue>
    </source>
</reference>
<dbReference type="GO" id="GO:0016020">
    <property type="term" value="C:membrane"/>
    <property type="evidence" value="ECO:0007669"/>
    <property type="project" value="UniProtKB-SubCell"/>
</dbReference>
<dbReference type="Proteomes" id="UP000719412">
    <property type="component" value="Unassembled WGS sequence"/>
</dbReference>
<dbReference type="Gene3D" id="3.40.1110.10">
    <property type="entry name" value="Calcium-transporting ATPase, cytoplasmic domain N"/>
    <property type="match status" value="1"/>
</dbReference>
<dbReference type="InterPro" id="IPR011530">
    <property type="entry name" value="rRNA_adenine_dimethylase"/>
</dbReference>
<feature type="binding site" evidence="19">
    <location>
        <position position="483"/>
    </location>
    <ligand>
        <name>S-adenosyl-L-methionine</name>
        <dbReference type="ChEBI" id="CHEBI:59789"/>
    </ligand>
</feature>
<evidence type="ECO:0000256" key="14">
    <source>
        <dbReference type="ARBA" id="ARBA00023136"/>
    </source>
</evidence>
<dbReference type="AlphaFoldDB" id="A0A8J6HJZ1"/>
<feature type="binding site" evidence="19">
    <location>
        <position position="458"/>
    </location>
    <ligand>
        <name>S-adenosyl-L-methionine</name>
        <dbReference type="ChEBI" id="CHEBI:59789"/>
    </ligand>
</feature>
<keyword evidence="23" id="KW-1185">Reference proteome</keyword>
<evidence type="ECO:0000256" key="5">
    <source>
        <dbReference type="ARBA" id="ARBA00022603"/>
    </source>
</evidence>
<dbReference type="InterPro" id="IPR023165">
    <property type="entry name" value="rRNA_Ade_diMease-like_C"/>
</dbReference>
<dbReference type="InterPro" id="IPR023299">
    <property type="entry name" value="ATPase_P-typ_cyto_dom_N"/>
</dbReference>
<name>A0A8J6HJZ1_TENMO</name>
<accession>A0A8J6HJZ1</accession>
<dbReference type="NCBIfam" id="TIGR01494">
    <property type="entry name" value="ATPase_P-type"/>
    <property type="match status" value="1"/>
</dbReference>
<dbReference type="EMBL" id="JABDTM020012760">
    <property type="protein sequence ID" value="KAH0820150.1"/>
    <property type="molecule type" value="Genomic_DNA"/>
</dbReference>
<dbReference type="PRINTS" id="PR00120">
    <property type="entry name" value="HATPASE"/>
</dbReference>
<dbReference type="SMART" id="SM00650">
    <property type="entry name" value="rADc"/>
    <property type="match status" value="1"/>
</dbReference>
<dbReference type="GO" id="GO:0016887">
    <property type="term" value="F:ATP hydrolysis activity"/>
    <property type="evidence" value="ECO:0007669"/>
    <property type="project" value="InterPro"/>
</dbReference>
<dbReference type="FunFam" id="1.10.8.100:FF:000006">
    <property type="entry name" value="rRNA adenine N(6)-methyltransferase"/>
    <property type="match status" value="1"/>
</dbReference>
<evidence type="ECO:0000256" key="10">
    <source>
        <dbReference type="ARBA" id="ARBA00022946"/>
    </source>
</evidence>
<evidence type="ECO:0000256" key="9">
    <source>
        <dbReference type="ARBA" id="ARBA00022884"/>
    </source>
</evidence>
<feature type="binding site" evidence="19">
    <location>
        <position position="533"/>
    </location>
    <ligand>
        <name>S-adenosyl-L-methionine</name>
        <dbReference type="ChEBI" id="CHEBI:59789"/>
    </ligand>
</feature>
<evidence type="ECO:0000256" key="4">
    <source>
        <dbReference type="ARBA" id="ARBA00022552"/>
    </source>
</evidence>
<keyword evidence="9 19" id="KW-0694">RNA-binding</keyword>
<feature type="transmembrane region" description="Helical" evidence="20">
    <location>
        <begin position="410"/>
        <end position="429"/>
    </location>
</feature>
<dbReference type="FunFam" id="3.40.50.150:FF:000109">
    <property type="entry name" value="rRNA adenine N(6)-methyltransferase"/>
    <property type="match status" value="1"/>
</dbReference>
<dbReference type="InterPro" id="IPR029063">
    <property type="entry name" value="SAM-dependent_MTases_sf"/>
</dbReference>
<dbReference type="Gene3D" id="1.10.8.100">
    <property type="entry name" value="Ribosomal RNA adenine dimethylase-like, domain 2"/>
    <property type="match status" value="1"/>
</dbReference>
<sequence length="753" mass="83647">MTVTVLVTADGYIAELTGAGYNDHGQVLLHKCDSSDRARESVYKLLEVGAVCNNAVIHNETLLGQPTEGALIAAAMKHGMYNVTDRYVRLQEYPFSSEQKMMAVKCISKYDNDKVEIFLVKGAIEKILPKCTKYSWNGGVQTLTSKKEQDFIAEAHEIGRKGLRVIAMARGPTLQDLTYMGIVGICDPPRPLVREAISTLGQSGVQVKMVTGDAEDTAVAIAQTIGLETLPSQVLSGEQLDAFTETELDAAIPHASVFYRVSPKNKLAIVKSLQRTGHIVGMTGDGVNDGVALKKADIGIAMGKNGTDVCKEAADMILVDDDFYTIIAAIEEGKSIFYNIRNFVRFQLSTSIAALSLIALATLMSIPNPLNAMQVDPVKLKQSEVDFIKFVEKQNLDRVRKLQTLRRKNLITVSLLGLGVLSIYGYSIYSVKQENFLDDFEVPATTTEALRQLSQNFLMDERITDKIVKAAGKIHNHFVCEVGPGPGSITRSILKKAPKKLVVVEKDARFLPTLELLKEASGSHVDMVIEIGDIRSYNFEVGFEKAPSSDWFGAPPPIHLIGNLPFSVSTNLIIRWLEAISEKKSAWSFGRTSMTLTFQKEVAERIVAPVTHKQRCRLSVMCQMWCDVDHKFTIPGKAFVPKPDVDVGVVTLNPLKYPLVNLPFKMVEKVLRTFFNTRQKLCNKGADRLFPEEMRGELGPKLFSLADVNYRVRPFEITTEEYARICFAYKLICEEHPEVEDYNFRATKKTVAV</sequence>
<feature type="binding site" evidence="19">
    <location>
        <position position="563"/>
    </location>
    <ligand>
        <name>S-adenosyl-L-methionine</name>
        <dbReference type="ChEBI" id="CHEBI:59789"/>
    </ligand>
</feature>
<dbReference type="GO" id="GO:0005388">
    <property type="term" value="F:P-type calcium transporter activity"/>
    <property type="evidence" value="ECO:0007669"/>
    <property type="project" value="UniProtKB-EC"/>
</dbReference>
<keyword evidence="10" id="KW-0809">Transit peptide</keyword>
<comment type="subcellular location">
    <subcellularLocation>
        <location evidence="1">Membrane</location>
        <topology evidence="1">Multi-pass membrane protein</topology>
    </subcellularLocation>
    <subcellularLocation>
        <location evidence="2">Mitochondrion</location>
    </subcellularLocation>
</comment>
<keyword evidence="6 19" id="KW-0808">Transferase</keyword>
<protein>
    <recommendedName>
        <fullName evidence="3">Dimethyladenosine transferase 1, mitochondrial</fullName>
    </recommendedName>
    <alternativeName>
        <fullName evidence="16">Mitochondrial 12S rRNA dimethylase 1</fullName>
    </alternativeName>
    <alternativeName>
        <fullName evidence="17">Mitochondrial transcription factor B1</fullName>
    </alternativeName>
    <alternativeName>
        <fullName evidence="18">S-adenosylmethionine-6-N', N'-adenosyl(rRNA) dimethyltransferase 1</fullName>
    </alternativeName>
</protein>
<dbReference type="NCBIfam" id="TIGR00755">
    <property type="entry name" value="ksgA"/>
    <property type="match status" value="1"/>
</dbReference>
<dbReference type="InterPro" id="IPR020598">
    <property type="entry name" value="rRNA_Ade_methylase_Trfase_N"/>
</dbReference>
<keyword evidence="13" id="KW-0496">Mitochondrion</keyword>
<dbReference type="GO" id="GO:0005524">
    <property type="term" value="F:ATP binding"/>
    <property type="evidence" value="ECO:0007669"/>
    <property type="project" value="InterPro"/>
</dbReference>
<organism evidence="22 23">
    <name type="scientific">Tenebrio molitor</name>
    <name type="common">Yellow mealworm beetle</name>
    <dbReference type="NCBI Taxonomy" id="7067"/>
    <lineage>
        <taxon>Eukaryota</taxon>
        <taxon>Metazoa</taxon>
        <taxon>Ecdysozoa</taxon>
        <taxon>Arthropoda</taxon>
        <taxon>Hexapoda</taxon>
        <taxon>Insecta</taxon>
        <taxon>Pterygota</taxon>
        <taxon>Neoptera</taxon>
        <taxon>Endopterygota</taxon>
        <taxon>Coleoptera</taxon>
        <taxon>Polyphaga</taxon>
        <taxon>Cucujiformia</taxon>
        <taxon>Tenebrionidae</taxon>
        <taxon>Tenebrio</taxon>
    </lineage>
</organism>
<dbReference type="PROSITE" id="PS51689">
    <property type="entry name" value="SAM_RNA_A_N6_MT"/>
    <property type="match status" value="1"/>
</dbReference>
<feature type="binding site" evidence="19">
    <location>
        <position position="456"/>
    </location>
    <ligand>
        <name>S-adenosyl-L-methionine</name>
        <dbReference type="ChEBI" id="CHEBI:59789"/>
    </ligand>
</feature>
<dbReference type="InterPro" id="IPR036412">
    <property type="entry name" value="HAD-like_sf"/>
</dbReference>
<evidence type="ECO:0000256" key="2">
    <source>
        <dbReference type="ARBA" id="ARBA00004173"/>
    </source>
</evidence>
<feature type="transmembrane region" description="Helical" evidence="20">
    <location>
        <begin position="346"/>
        <end position="366"/>
    </location>
</feature>
<keyword evidence="8 20" id="KW-0812">Transmembrane</keyword>
<keyword evidence="15" id="KW-0804">Transcription</keyword>
<keyword evidence="14 20" id="KW-0472">Membrane</keyword>
<evidence type="ECO:0000256" key="13">
    <source>
        <dbReference type="ARBA" id="ARBA00023128"/>
    </source>
</evidence>
<evidence type="ECO:0000256" key="7">
    <source>
        <dbReference type="ARBA" id="ARBA00022691"/>
    </source>
</evidence>
<evidence type="ECO:0000256" key="6">
    <source>
        <dbReference type="ARBA" id="ARBA00022679"/>
    </source>
</evidence>
<evidence type="ECO:0000256" key="18">
    <source>
        <dbReference type="ARBA" id="ARBA00032809"/>
    </source>
</evidence>
<dbReference type="Pfam" id="PF09813">
    <property type="entry name" value="Coa3_cc"/>
    <property type="match status" value="1"/>
</dbReference>
<evidence type="ECO:0000256" key="12">
    <source>
        <dbReference type="ARBA" id="ARBA00023015"/>
    </source>
</evidence>
<dbReference type="Pfam" id="PF00398">
    <property type="entry name" value="RrnaAD"/>
    <property type="match status" value="1"/>
</dbReference>
<evidence type="ECO:0000256" key="8">
    <source>
        <dbReference type="ARBA" id="ARBA00022692"/>
    </source>
</evidence>
<evidence type="ECO:0000256" key="15">
    <source>
        <dbReference type="ARBA" id="ARBA00023163"/>
    </source>
</evidence>
<evidence type="ECO:0000256" key="20">
    <source>
        <dbReference type="SAM" id="Phobius"/>
    </source>
</evidence>
<dbReference type="Gene3D" id="3.40.50.1000">
    <property type="entry name" value="HAD superfamily/HAD-like"/>
    <property type="match status" value="1"/>
</dbReference>
<proteinExistence type="inferred from homology"/>
<feature type="domain" description="Ribosomal RNA adenine methylase transferase N-terminal" evidence="21">
    <location>
        <begin position="463"/>
        <end position="656"/>
    </location>
</feature>
<dbReference type="Gene3D" id="1.20.1110.10">
    <property type="entry name" value="Calcium-transporting ATPase, transmembrane domain"/>
    <property type="match status" value="1"/>
</dbReference>
<keyword evidence="12" id="KW-0805">Transcription regulation</keyword>
<dbReference type="InterPro" id="IPR001757">
    <property type="entry name" value="P_typ_ATPase"/>
</dbReference>
<dbReference type="InterPro" id="IPR023214">
    <property type="entry name" value="HAD_sf"/>
</dbReference>
<reference evidence="22" key="2">
    <citation type="submission" date="2021-08" db="EMBL/GenBank/DDBJ databases">
        <authorList>
            <person name="Eriksson T."/>
        </authorList>
    </citation>
    <scope>NUCLEOTIDE SEQUENCE</scope>
    <source>
        <strain evidence="22">Stoneville</strain>
        <tissue evidence="22">Whole head</tissue>
    </source>
</reference>
<dbReference type="SUPFAM" id="SSF56784">
    <property type="entry name" value="HAD-like"/>
    <property type="match status" value="1"/>
</dbReference>
<evidence type="ECO:0000256" key="19">
    <source>
        <dbReference type="PROSITE-ProRule" id="PRU01026"/>
    </source>
</evidence>
<evidence type="ECO:0000256" key="3">
    <source>
        <dbReference type="ARBA" id="ARBA00018022"/>
    </source>
</evidence>
<evidence type="ECO:0000256" key="17">
    <source>
        <dbReference type="ARBA" id="ARBA00031610"/>
    </source>
</evidence>
<dbReference type="Gene3D" id="3.40.50.150">
    <property type="entry name" value="Vaccinia Virus protein VP39"/>
    <property type="match status" value="1"/>
</dbReference>
<evidence type="ECO:0000313" key="23">
    <source>
        <dbReference type="Proteomes" id="UP000719412"/>
    </source>
</evidence>
<keyword evidence="11 20" id="KW-1133">Transmembrane helix</keyword>
<dbReference type="InterPro" id="IPR018628">
    <property type="entry name" value="Coa3_CC"/>
</dbReference>
<comment type="caution">
    <text evidence="22">The sequence shown here is derived from an EMBL/GenBank/DDBJ whole genome shotgun (WGS) entry which is preliminary data.</text>
</comment>
<dbReference type="GO" id="GO:0005739">
    <property type="term" value="C:mitochondrion"/>
    <property type="evidence" value="ECO:0007669"/>
    <property type="project" value="UniProtKB-SubCell"/>
</dbReference>
<comment type="similarity">
    <text evidence="19">Belongs to the class I-like SAM-binding methyltransferase superfamily. rRNA adenine N(6)-methyltransferase family.</text>
</comment>
<evidence type="ECO:0000259" key="21">
    <source>
        <dbReference type="SMART" id="SM00650"/>
    </source>
</evidence>
<dbReference type="PANTHER" id="PTHR42861">
    <property type="entry name" value="CALCIUM-TRANSPORTING ATPASE"/>
    <property type="match status" value="1"/>
</dbReference>
<keyword evidence="5 19" id="KW-0489">Methyltransferase</keyword>
<dbReference type="Pfam" id="PF13246">
    <property type="entry name" value="Cation_ATPase"/>
    <property type="match status" value="1"/>
</dbReference>
<evidence type="ECO:0000313" key="22">
    <source>
        <dbReference type="EMBL" id="KAH0820150.1"/>
    </source>
</evidence>
<evidence type="ECO:0000256" key="1">
    <source>
        <dbReference type="ARBA" id="ARBA00004141"/>
    </source>
</evidence>
<dbReference type="PRINTS" id="PR00119">
    <property type="entry name" value="CATATPASE"/>
</dbReference>
<dbReference type="SUPFAM" id="SSF53335">
    <property type="entry name" value="S-adenosyl-L-methionine-dependent methyltransferases"/>
    <property type="match status" value="1"/>
</dbReference>
<feature type="binding site" evidence="19">
    <location>
        <position position="505"/>
    </location>
    <ligand>
        <name>S-adenosyl-L-methionine</name>
        <dbReference type="ChEBI" id="CHEBI:59789"/>
    </ligand>
</feature>
<dbReference type="GO" id="GO:0003723">
    <property type="term" value="F:RNA binding"/>
    <property type="evidence" value="ECO:0007669"/>
    <property type="project" value="UniProtKB-UniRule"/>
</dbReference>
<dbReference type="SUPFAM" id="SSF81660">
    <property type="entry name" value="Metal cation-transporting ATPase, ATP-binding domain N"/>
    <property type="match status" value="1"/>
</dbReference>
<evidence type="ECO:0000256" key="16">
    <source>
        <dbReference type="ARBA" id="ARBA00029705"/>
    </source>
</evidence>
<keyword evidence="4" id="KW-0698">rRNA processing</keyword>